<protein>
    <recommendedName>
        <fullName evidence="6">RNA polymerase II assembly factor Rtp1 C-terminal domain-containing protein</fullName>
    </recommendedName>
</protein>
<sequence length="796" mass="85394">MDLLPELPHRAWEILRGLANVVPSHLYMVLDGVLGFDCEPAPIDSIISSVRELFDLWEEPKSRNEAIYPHYASLILGALVHARYAEPESAPAPPLPSAVSPADLGALAPQGVQTIKDQADMLIQELLDCPVPFAIHPPLVLVGLTMAVGSETTTFAKGLVSMQSSRPSGLLALYSHLGEGRTDVQAVDSVASIAATFPVLVEDEQAWLHALSDQICTLLQSETPVHADLAARLAFALCDRYGQAALPILSDLIRPLRTPQPESTLYELIEALHHLVTFAVPARLVCDGLRPALPVLFHLYVFLRGTVLSTKTAVGETLVRVIRHCGLPADAFKEVLTADQREVGLSFRLGDHGSVMSVPFDHSQGGDQSALDQLQSVGEEDFVGPDGPVVDAAAALADLLPRHVAGNLMLDFLAAHVARKSRPIESDGEFRQEAVLERLCDTLGPKMVTNTAQVCGVAAALLDSADPGDLAGLAMVLTVLLVALESGDRVRYGMVSGMIAQVERLTRYPPEAGEVPELARIVYAAMIALPISEGDERAAGAGASVDEILAAMRSTVLPDRVWAIAQLEDAVRTGTCPMPVEQCVSLFENQLRDDDGYMVGAALSGLVTLTHQAPDQALGVLAAIVTDTTRPVEQRSKVCEALYQMARSLGPAVMAARRGPRLIATLLTVAESERTVVVASALLTLASLLRAFPMLVLGRFQDVYARCDAVLKAAPANEVDRYNRLAAAQLVFEIVDVSLGDDGQLWHVLGSTGRLRATCSRLQDDAEAAVAQMMRRTVARIAEFSDKFVGTRPGWD</sequence>
<proteinExistence type="inferred from homology"/>
<evidence type="ECO:0000256" key="1">
    <source>
        <dbReference type="ARBA" id="ARBA00005724"/>
    </source>
</evidence>
<name>A0A8J6E079_9EUKA</name>
<dbReference type="SUPFAM" id="SSF48371">
    <property type="entry name" value="ARM repeat"/>
    <property type="match status" value="1"/>
</dbReference>
<feature type="domain" description="TANGO6 HEAT repeat" evidence="3">
    <location>
        <begin position="175"/>
        <end position="374"/>
    </location>
</feature>
<evidence type="ECO:0000313" key="4">
    <source>
        <dbReference type="EMBL" id="KAG9391793.1"/>
    </source>
</evidence>
<dbReference type="EMBL" id="JAHDYR010000053">
    <property type="protein sequence ID" value="KAG9391793.1"/>
    <property type="molecule type" value="Genomic_DNA"/>
</dbReference>
<comment type="similarity">
    <text evidence="1">Belongs to the Tango6 family.</text>
</comment>
<dbReference type="InterPro" id="IPR039600">
    <property type="entry name" value="TANGO6/Rtp1"/>
</dbReference>
<gene>
    <name evidence="4" type="ORF">J8273_6572</name>
</gene>
<dbReference type="AlphaFoldDB" id="A0A8J6E079"/>
<keyword evidence="5" id="KW-1185">Reference proteome</keyword>
<dbReference type="Proteomes" id="UP000717585">
    <property type="component" value="Unassembled WGS sequence"/>
</dbReference>
<evidence type="ECO:0000313" key="5">
    <source>
        <dbReference type="Proteomes" id="UP000717585"/>
    </source>
</evidence>
<comment type="caution">
    <text evidence="4">The sequence shown here is derived from an EMBL/GenBank/DDBJ whole genome shotgun (WGS) entry which is preliminary data.</text>
</comment>
<dbReference type="GO" id="GO:0009306">
    <property type="term" value="P:protein secretion"/>
    <property type="evidence" value="ECO:0007669"/>
    <property type="project" value="TreeGrafter"/>
</dbReference>
<dbReference type="InterPro" id="IPR016024">
    <property type="entry name" value="ARM-type_fold"/>
</dbReference>
<dbReference type="Pfam" id="PF10363">
    <property type="entry name" value="RTP1_C1"/>
    <property type="match status" value="1"/>
</dbReference>
<evidence type="ECO:0000259" key="3">
    <source>
        <dbReference type="Pfam" id="PF23565"/>
    </source>
</evidence>
<evidence type="ECO:0000259" key="2">
    <source>
        <dbReference type="Pfam" id="PF10363"/>
    </source>
</evidence>
<dbReference type="PANTHER" id="PTHR20959:SF1">
    <property type="entry name" value="TRANSPORT AND GOLGI ORGANIZATION PROTEIN 6 HOMOLOG"/>
    <property type="match status" value="1"/>
</dbReference>
<dbReference type="PANTHER" id="PTHR20959">
    <property type="entry name" value="TRANSPORT AND GOLGI ORGANIZATION PROTEIN 6 FAMILY MEMBER"/>
    <property type="match status" value="1"/>
</dbReference>
<feature type="domain" description="RNA polymerase II assembly factor Rtp1 C-terminal" evidence="2">
    <location>
        <begin position="546"/>
        <end position="651"/>
    </location>
</feature>
<dbReference type="OrthoDB" id="39591at2759"/>
<dbReference type="InterPro" id="IPR019451">
    <property type="entry name" value="Rtp1_C1"/>
</dbReference>
<organism evidence="4 5">
    <name type="scientific">Carpediemonas membranifera</name>
    <dbReference type="NCBI Taxonomy" id="201153"/>
    <lineage>
        <taxon>Eukaryota</taxon>
        <taxon>Metamonada</taxon>
        <taxon>Carpediemonas-like organisms</taxon>
        <taxon>Carpediemonas</taxon>
    </lineage>
</organism>
<reference evidence="4" key="1">
    <citation type="submission" date="2021-05" db="EMBL/GenBank/DDBJ databases">
        <title>A free-living protist that lacks canonical eukaryotic 1 DNA replication and segregation systems.</title>
        <authorList>
            <person name="Salas-Leiva D.E."/>
            <person name="Tromer E.C."/>
            <person name="Curtis B.A."/>
            <person name="Jerlstrom-Hultqvist J."/>
            <person name="Kolisko M."/>
            <person name="Yi Z."/>
            <person name="Salas-Leiva J.S."/>
            <person name="Gallot-Lavallee L."/>
            <person name="Kops G.J.P.L."/>
            <person name="Archibald J.M."/>
            <person name="Simpson A.G.B."/>
            <person name="Roger A.J."/>
        </authorList>
    </citation>
    <scope>NUCLEOTIDE SEQUENCE</scope>
    <source>
        <strain evidence="4">BICM</strain>
    </source>
</reference>
<evidence type="ECO:0008006" key="6">
    <source>
        <dbReference type="Google" id="ProtNLM"/>
    </source>
</evidence>
<dbReference type="Pfam" id="PF23565">
    <property type="entry name" value="ARM_TANGO6"/>
    <property type="match status" value="1"/>
</dbReference>
<accession>A0A8J6E079</accession>
<dbReference type="InterPro" id="IPR057407">
    <property type="entry name" value="HEAT_TANGO6"/>
</dbReference>